<name>A0A426ZUS0_ENSVE</name>
<evidence type="ECO:0000313" key="3">
    <source>
        <dbReference type="Proteomes" id="UP000287651"/>
    </source>
</evidence>
<dbReference type="AlphaFoldDB" id="A0A426ZUS0"/>
<protein>
    <submittedName>
        <fullName evidence="2">Uncharacterized protein</fullName>
    </submittedName>
</protein>
<feature type="region of interest" description="Disordered" evidence="1">
    <location>
        <begin position="1"/>
        <end position="22"/>
    </location>
</feature>
<accession>A0A426ZUS0</accession>
<comment type="caution">
    <text evidence="2">The sequence shown here is derived from an EMBL/GenBank/DDBJ whole genome shotgun (WGS) entry which is preliminary data.</text>
</comment>
<dbReference type="Proteomes" id="UP000287651">
    <property type="component" value="Unassembled WGS sequence"/>
</dbReference>
<organism evidence="2 3">
    <name type="scientific">Ensete ventricosum</name>
    <name type="common">Abyssinian banana</name>
    <name type="synonym">Musa ensete</name>
    <dbReference type="NCBI Taxonomy" id="4639"/>
    <lineage>
        <taxon>Eukaryota</taxon>
        <taxon>Viridiplantae</taxon>
        <taxon>Streptophyta</taxon>
        <taxon>Embryophyta</taxon>
        <taxon>Tracheophyta</taxon>
        <taxon>Spermatophyta</taxon>
        <taxon>Magnoliopsida</taxon>
        <taxon>Liliopsida</taxon>
        <taxon>Zingiberales</taxon>
        <taxon>Musaceae</taxon>
        <taxon>Ensete</taxon>
    </lineage>
</organism>
<dbReference type="EMBL" id="AMZH03004934">
    <property type="protein sequence ID" value="RRT67721.1"/>
    <property type="molecule type" value="Genomic_DNA"/>
</dbReference>
<reference evidence="2 3" key="1">
    <citation type="journal article" date="2014" name="Agronomy (Basel)">
        <title>A Draft Genome Sequence for Ensete ventricosum, the Drought-Tolerant Tree Against Hunger.</title>
        <authorList>
            <person name="Harrison J."/>
            <person name="Moore K.A."/>
            <person name="Paszkiewicz K."/>
            <person name="Jones T."/>
            <person name="Grant M."/>
            <person name="Ambacheew D."/>
            <person name="Muzemil S."/>
            <person name="Studholme D.J."/>
        </authorList>
    </citation>
    <scope>NUCLEOTIDE SEQUENCE [LARGE SCALE GENOMIC DNA]</scope>
</reference>
<gene>
    <name evidence="2" type="ORF">B296_00021799</name>
</gene>
<proteinExistence type="predicted"/>
<evidence type="ECO:0000256" key="1">
    <source>
        <dbReference type="SAM" id="MobiDB-lite"/>
    </source>
</evidence>
<sequence length="83" mass="9540">MGKDGVWDWGLKDEGGRKETGRGIKEITEMRSSQLSVGDTEISSAQPLMAPLFHFSFIVHRVIRTPKKRRKKDTFLLLQVLQR</sequence>
<evidence type="ECO:0000313" key="2">
    <source>
        <dbReference type="EMBL" id="RRT67721.1"/>
    </source>
</evidence>